<dbReference type="EMBL" id="JBBNAF010000005">
    <property type="protein sequence ID" value="KAK9143570.1"/>
    <property type="molecule type" value="Genomic_DNA"/>
</dbReference>
<dbReference type="AlphaFoldDB" id="A0AAP0K1G5"/>
<dbReference type="Proteomes" id="UP001420932">
    <property type="component" value="Unassembled WGS sequence"/>
</dbReference>
<dbReference type="EMBL" id="JBBNAF010000007">
    <property type="protein sequence ID" value="KAK9128410.1"/>
    <property type="molecule type" value="Genomic_DNA"/>
</dbReference>
<evidence type="ECO:0000313" key="1">
    <source>
        <dbReference type="EMBL" id="KAK9128410.1"/>
    </source>
</evidence>
<dbReference type="EMBL" id="JBBNAF010000003">
    <property type="protein sequence ID" value="KAK9159794.1"/>
    <property type="molecule type" value="Genomic_DNA"/>
</dbReference>
<proteinExistence type="predicted"/>
<comment type="caution">
    <text evidence="2">The sequence shown here is derived from an EMBL/GenBank/DDBJ whole genome shotgun (WGS) entry which is preliminary data.</text>
</comment>
<evidence type="ECO:0000313" key="3">
    <source>
        <dbReference type="EMBL" id="KAK9159794.1"/>
    </source>
</evidence>
<name>A0AAP0K1G5_9MAGN</name>
<evidence type="ECO:0000313" key="2">
    <source>
        <dbReference type="EMBL" id="KAK9143570.1"/>
    </source>
</evidence>
<sequence>MNGTQSLLCLGMVQCIESCSAVERLLLDMNAYLQAMNLDPNNCKKNEKEKQ</sequence>
<accession>A0AAP0K1G5</accession>
<organism evidence="2 4">
    <name type="scientific">Stephania yunnanensis</name>
    <dbReference type="NCBI Taxonomy" id="152371"/>
    <lineage>
        <taxon>Eukaryota</taxon>
        <taxon>Viridiplantae</taxon>
        <taxon>Streptophyta</taxon>
        <taxon>Embryophyta</taxon>
        <taxon>Tracheophyta</taxon>
        <taxon>Spermatophyta</taxon>
        <taxon>Magnoliopsida</taxon>
        <taxon>Ranunculales</taxon>
        <taxon>Menispermaceae</taxon>
        <taxon>Menispermoideae</taxon>
        <taxon>Cissampelideae</taxon>
        <taxon>Stephania</taxon>
    </lineage>
</organism>
<gene>
    <name evidence="3" type="ORF">Syun_006135</name>
    <name evidence="2" type="ORF">Syun_012970</name>
    <name evidence="1" type="ORF">Syun_017207</name>
</gene>
<reference evidence="2 4" key="1">
    <citation type="submission" date="2024-01" db="EMBL/GenBank/DDBJ databases">
        <title>Genome assemblies of Stephania.</title>
        <authorList>
            <person name="Yang L."/>
        </authorList>
    </citation>
    <scope>NUCLEOTIDE SEQUENCE [LARGE SCALE GENOMIC DNA]</scope>
    <source>
        <strain evidence="2">YNDBR</strain>
        <tissue evidence="2">Leaf</tissue>
    </source>
</reference>
<evidence type="ECO:0000313" key="4">
    <source>
        <dbReference type="Proteomes" id="UP001420932"/>
    </source>
</evidence>
<protein>
    <submittedName>
        <fullName evidence="2">Uncharacterized protein</fullName>
    </submittedName>
</protein>
<keyword evidence="4" id="KW-1185">Reference proteome</keyword>